<accession>A0A644V283</accession>
<proteinExistence type="predicted"/>
<name>A0A644V283_9ZZZZ</name>
<evidence type="ECO:0000313" key="2">
    <source>
        <dbReference type="EMBL" id="MPL85440.1"/>
    </source>
</evidence>
<dbReference type="AlphaFoldDB" id="A0A644V283"/>
<evidence type="ECO:0000256" key="1">
    <source>
        <dbReference type="SAM" id="MobiDB-lite"/>
    </source>
</evidence>
<comment type="caution">
    <text evidence="2">The sequence shown here is derived from an EMBL/GenBank/DDBJ whole genome shotgun (WGS) entry which is preliminary data.</text>
</comment>
<feature type="region of interest" description="Disordered" evidence="1">
    <location>
        <begin position="1"/>
        <end position="20"/>
    </location>
</feature>
<gene>
    <name evidence="2" type="ORF">SDC9_31408</name>
</gene>
<sequence>MRAAITAKAAEREAPSAANRVRDGSAVAELRFALFEEGRHALLLVLGREQRVEDAALEMHALGEGGLVGAVDAFLHHHRAHQRFLGDLVRRGHRVGQQLGQRHDAADKARAFRLGRIHEAAGQMHVHRLRLADEAGQPLRAAHAGDDAEVDLGLAELGVLGGDDEIAHHRQLAAAAERIARHRRDHRLAGFQDAVGLGAEEVLGEHVDEALLRHLLDIGTGRERLLRAGDDDAAHLVVLVRRGERIGQLAQQGRVQRVQGFGTVQPDQGDIVFDLDDQGLVGHVAVPFLVLGRSRNRVWAIIKTPSQVQHSRYFWHCGQK</sequence>
<dbReference type="EMBL" id="VSSQ01000206">
    <property type="protein sequence ID" value="MPL85440.1"/>
    <property type="molecule type" value="Genomic_DNA"/>
</dbReference>
<reference evidence="2" key="1">
    <citation type="submission" date="2019-08" db="EMBL/GenBank/DDBJ databases">
        <authorList>
            <person name="Kucharzyk K."/>
            <person name="Murdoch R.W."/>
            <person name="Higgins S."/>
            <person name="Loffler F."/>
        </authorList>
    </citation>
    <scope>NUCLEOTIDE SEQUENCE</scope>
</reference>
<protein>
    <submittedName>
        <fullName evidence="2">Uncharacterized protein</fullName>
    </submittedName>
</protein>
<organism evidence="2">
    <name type="scientific">bioreactor metagenome</name>
    <dbReference type="NCBI Taxonomy" id="1076179"/>
    <lineage>
        <taxon>unclassified sequences</taxon>
        <taxon>metagenomes</taxon>
        <taxon>ecological metagenomes</taxon>
    </lineage>
</organism>